<proteinExistence type="predicted"/>
<comment type="caution">
    <text evidence="1">The sequence shown here is derived from an EMBL/GenBank/DDBJ whole genome shotgun (WGS) entry which is preliminary data.</text>
</comment>
<organism evidence="1">
    <name type="scientific">marine sediment metagenome</name>
    <dbReference type="NCBI Taxonomy" id="412755"/>
    <lineage>
        <taxon>unclassified sequences</taxon>
        <taxon>metagenomes</taxon>
        <taxon>ecological metagenomes</taxon>
    </lineage>
</organism>
<name>X0ZRC0_9ZZZZ</name>
<dbReference type="EMBL" id="BART01001134">
    <property type="protein sequence ID" value="GAG62958.1"/>
    <property type="molecule type" value="Genomic_DNA"/>
</dbReference>
<protein>
    <submittedName>
        <fullName evidence="1">Uncharacterized protein</fullName>
    </submittedName>
</protein>
<gene>
    <name evidence="1" type="ORF">S01H4_04282</name>
</gene>
<evidence type="ECO:0000313" key="1">
    <source>
        <dbReference type="EMBL" id="GAG62958.1"/>
    </source>
</evidence>
<reference evidence="1" key="1">
    <citation type="journal article" date="2014" name="Front. Microbiol.">
        <title>High frequency of phylogenetically diverse reductive dehalogenase-homologous genes in deep subseafloor sedimentary metagenomes.</title>
        <authorList>
            <person name="Kawai M."/>
            <person name="Futagami T."/>
            <person name="Toyoda A."/>
            <person name="Takaki Y."/>
            <person name="Nishi S."/>
            <person name="Hori S."/>
            <person name="Arai W."/>
            <person name="Tsubouchi T."/>
            <person name="Morono Y."/>
            <person name="Uchiyama I."/>
            <person name="Ito T."/>
            <person name="Fujiyama A."/>
            <person name="Inagaki F."/>
            <person name="Takami H."/>
        </authorList>
    </citation>
    <scope>NUCLEOTIDE SEQUENCE</scope>
    <source>
        <strain evidence="1">Expedition CK06-06</strain>
    </source>
</reference>
<sequence>MQSIFNLEIIAREKHRDLIKTAEINRQINKLIRKKRARKILSKAVERGLRNGLTVDELISELRIALDRNGYAKKAKHINKKVVDHECWHWKGAYSCDM</sequence>
<accession>X0ZRC0</accession>
<dbReference type="AlphaFoldDB" id="X0ZRC0"/>